<evidence type="ECO:0000313" key="3">
    <source>
        <dbReference type="Proteomes" id="UP000266841"/>
    </source>
</evidence>
<dbReference type="EMBL" id="AGNL01012846">
    <property type="protein sequence ID" value="EJK67652.1"/>
    <property type="molecule type" value="Genomic_DNA"/>
</dbReference>
<proteinExistence type="predicted"/>
<organism evidence="2 3">
    <name type="scientific">Thalassiosira oceanica</name>
    <name type="common">Marine diatom</name>
    <dbReference type="NCBI Taxonomy" id="159749"/>
    <lineage>
        <taxon>Eukaryota</taxon>
        <taxon>Sar</taxon>
        <taxon>Stramenopiles</taxon>
        <taxon>Ochrophyta</taxon>
        <taxon>Bacillariophyta</taxon>
        <taxon>Coscinodiscophyceae</taxon>
        <taxon>Thalassiosirophycidae</taxon>
        <taxon>Thalassiosirales</taxon>
        <taxon>Thalassiosiraceae</taxon>
        <taxon>Thalassiosira</taxon>
    </lineage>
</organism>
<comment type="caution">
    <text evidence="2">The sequence shown here is derived from an EMBL/GenBank/DDBJ whole genome shotgun (WGS) entry which is preliminary data.</text>
</comment>
<protein>
    <submittedName>
        <fullName evidence="2">Uncharacterized protein</fullName>
    </submittedName>
</protein>
<dbReference type="AlphaFoldDB" id="K0TB07"/>
<keyword evidence="3" id="KW-1185">Reference proteome</keyword>
<reference evidence="2 3" key="1">
    <citation type="journal article" date="2012" name="Genome Biol.">
        <title>Genome and low-iron response of an oceanic diatom adapted to chronic iron limitation.</title>
        <authorList>
            <person name="Lommer M."/>
            <person name="Specht M."/>
            <person name="Roy A.S."/>
            <person name="Kraemer L."/>
            <person name="Andreson R."/>
            <person name="Gutowska M.A."/>
            <person name="Wolf J."/>
            <person name="Bergner S.V."/>
            <person name="Schilhabel M.B."/>
            <person name="Klostermeier U.C."/>
            <person name="Beiko R.G."/>
            <person name="Rosenstiel P."/>
            <person name="Hippler M."/>
            <person name="Laroche J."/>
        </authorList>
    </citation>
    <scope>NUCLEOTIDE SEQUENCE [LARGE SCALE GENOMIC DNA]</scope>
    <source>
        <strain evidence="2 3">CCMP1005</strain>
    </source>
</reference>
<evidence type="ECO:0000256" key="1">
    <source>
        <dbReference type="SAM" id="MobiDB-lite"/>
    </source>
</evidence>
<feature type="compositionally biased region" description="Polar residues" evidence="1">
    <location>
        <begin position="52"/>
        <end position="61"/>
    </location>
</feature>
<evidence type="ECO:0000313" key="2">
    <source>
        <dbReference type="EMBL" id="EJK67652.1"/>
    </source>
</evidence>
<accession>K0TB07</accession>
<gene>
    <name evidence="2" type="ORF">THAOC_11286</name>
</gene>
<dbReference type="Proteomes" id="UP000266841">
    <property type="component" value="Unassembled WGS sequence"/>
</dbReference>
<feature type="non-terminal residue" evidence="2">
    <location>
        <position position="112"/>
    </location>
</feature>
<sequence>MAAPTTVEDDSAAVPDSLKVLRPRVSFVEAEAEARVEESFDRLRALGVRCTVNTDPESTSGVRPPEVRPQTGHPTATASRGHRPRESPAMPWHKAKTSERLSLVYNSEDMLK</sequence>
<feature type="region of interest" description="Disordered" evidence="1">
    <location>
        <begin position="52"/>
        <end position="98"/>
    </location>
</feature>
<name>K0TB07_THAOC</name>